<gene>
    <name evidence="3" type="ORF">ACFO1S_16595</name>
</gene>
<reference evidence="4" key="1">
    <citation type="journal article" date="2019" name="Int. J. Syst. Evol. Microbiol.">
        <title>The Global Catalogue of Microorganisms (GCM) 10K type strain sequencing project: providing services to taxonomists for standard genome sequencing and annotation.</title>
        <authorList>
            <consortium name="The Broad Institute Genomics Platform"/>
            <consortium name="The Broad Institute Genome Sequencing Center for Infectious Disease"/>
            <person name="Wu L."/>
            <person name="Ma J."/>
        </authorList>
    </citation>
    <scope>NUCLEOTIDE SEQUENCE [LARGE SCALE GENOMIC DNA]</scope>
    <source>
        <strain evidence="4">CGMCC 4.1641</strain>
    </source>
</reference>
<dbReference type="Gene3D" id="3.40.250.10">
    <property type="entry name" value="Rhodanese-like domain"/>
    <property type="match status" value="1"/>
</dbReference>
<sequence>MTHVFKANQVVDCKGMACPMPIVRTKKALDAVKPGEVVEMQATDAGSLADIRSWAQNTGHHYLGTLHEGAVMKHFIRKVSVEETKEDIAFTPEIGNEEIQGLLEAGRKARILDVREPAEYAFCHIPGAIGVPLGELEARLGELDADETYYVICRTGRRSGMACRLLKANGYSASNVVPGMSEWRGPTEQSAR</sequence>
<dbReference type="RefSeq" id="WP_204603496.1">
    <property type="nucleotide sequence ID" value="NZ_JBHSED010000035.1"/>
</dbReference>
<dbReference type="Pfam" id="PF01206">
    <property type="entry name" value="TusA"/>
    <property type="match status" value="1"/>
</dbReference>
<feature type="domain" description="Rhodanese" evidence="2">
    <location>
        <begin position="105"/>
        <end position="189"/>
    </location>
</feature>
<dbReference type="Pfam" id="PF00581">
    <property type="entry name" value="Rhodanese"/>
    <property type="match status" value="1"/>
</dbReference>
<dbReference type="Gene3D" id="3.30.110.40">
    <property type="entry name" value="TusA-like domain"/>
    <property type="match status" value="1"/>
</dbReference>
<dbReference type="PANTHER" id="PTHR33279">
    <property type="entry name" value="SULFUR CARRIER PROTEIN YEDF-RELATED"/>
    <property type="match status" value="1"/>
</dbReference>
<dbReference type="PANTHER" id="PTHR33279:SF6">
    <property type="entry name" value="SULFUR CARRIER PROTEIN YEDF-RELATED"/>
    <property type="match status" value="1"/>
</dbReference>
<evidence type="ECO:0000313" key="3">
    <source>
        <dbReference type="EMBL" id="MFC4305053.1"/>
    </source>
</evidence>
<dbReference type="EMBL" id="JBHSED010000035">
    <property type="protein sequence ID" value="MFC4305053.1"/>
    <property type="molecule type" value="Genomic_DNA"/>
</dbReference>
<comment type="similarity">
    <text evidence="1">Belongs to the sulfur carrier protein TusA family.</text>
</comment>
<dbReference type="PROSITE" id="PS50206">
    <property type="entry name" value="RHODANESE_3"/>
    <property type="match status" value="1"/>
</dbReference>
<dbReference type="InterPro" id="IPR001455">
    <property type="entry name" value="TusA-like"/>
</dbReference>
<dbReference type="InterPro" id="IPR001763">
    <property type="entry name" value="Rhodanese-like_dom"/>
</dbReference>
<dbReference type="PROSITE" id="PS00380">
    <property type="entry name" value="RHODANESE_1"/>
    <property type="match status" value="1"/>
</dbReference>
<proteinExistence type="inferred from homology"/>
<evidence type="ECO:0000256" key="1">
    <source>
        <dbReference type="ARBA" id="ARBA00008984"/>
    </source>
</evidence>
<evidence type="ECO:0000313" key="4">
    <source>
        <dbReference type="Proteomes" id="UP001595755"/>
    </source>
</evidence>
<dbReference type="InterPro" id="IPR036873">
    <property type="entry name" value="Rhodanese-like_dom_sf"/>
</dbReference>
<dbReference type="SMART" id="SM00450">
    <property type="entry name" value="RHOD"/>
    <property type="match status" value="1"/>
</dbReference>
<protein>
    <submittedName>
        <fullName evidence="3">Sulfurtransferase TusA family protein</fullName>
    </submittedName>
</protein>
<dbReference type="SUPFAM" id="SSF64307">
    <property type="entry name" value="SirA-like"/>
    <property type="match status" value="1"/>
</dbReference>
<dbReference type="SUPFAM" id="SSF52821">
    <property type="entry name" value="Rhodanese/Cell cycle control phosphatase"/>
    <property type="match status" value="1"/>
</dbReference>
<keyword evidence="4" id="KW-1185">Reference proteome</keyword>
<dbReference type="InterPro" id="IPR001307">
    <property type="entry name" value="Thiosulphate_STrfase_CS"/>
</dbReference>
<dbReference type="PROSITE" id="PS01148">
    <property type="entry name" value="UPF0033"/>
    <property type="match status" value="1"/>
</dbReference>
<dbReference type="CDD" id="cd00158">
    <property type="entry name" value="RHOD"/>
    <property type="match status" value="1"/>
</dbReference>
<dbReference type="Proteomes" id="UP001595755">
    <property type="component" value="Unassembled WGS sequence"/>
</dbReference>
<organism evidence="3 4">
    <name type="scientific">Cohnella boryungensis</name>
    <dbReference type="NCBI Taxonomy" id="768479"/>
    <lineage>
        <taxon>Bacteria</taxon>
        <taxon>Bacillati</taxon>
        <taxon>Bacillota</taxon>
        <taxon>Bacilli</taxon>
        <taxon>Bacillales</taxon>
        <taxon>Paenibacillaceae</taxon>
        <taxon>Cohnella</taxon>
    </lineage>
</organism>
<accession>A0ABV8SBX2</accession>
<name>A0ABV8SBX2_9BACL</name>
<dbReference type="CDD" id="cd00291">
    <property type="entry name" value="SirA_YedF_YeeD"/>
    <property type="match status" value="1"/>
</dbReference>
<evidence type="ECO:0000259" key="2">
    <source>
        <dbReference type="PROSITE" id="PS50206"/>
    </source>
</evidence>
<dbReference type="InterPro" id="IPR036868">
    <property type="entry name" value="TusA-like_sf"/>
</dbReference>
<comment type="caution">
    <text evidence="3">The sequence shown here is derived from an EMBL/GenBank/DDBJ whole genome shotgun (WGS) entry which is preliminary data.</text>
</comment>